<evidence type="ECO:0000259" key="2">
    <source>
        <dbReference type="PROSITE" id="PS50041"/>
    </source>
</evidence>
<dbReference type="InterPro" id="IPR016186">
    <property type="entry name" value="C-type_lectin-like/link_sf"/>
</dbReference>
<accession>A0A914DIK4</accession>
<dbReference type="PROSITE" id="PS50041">
    <property type="entry name" value="C_TYPE_LECTIN_2"/>
    <property type="match status" value="1"/>
</dbReference>
<dbReference type="WBParaSite" id="ACRNAN_scaffold281.g20834.t1">
    <property type="protein sequence ID" value="ACRNAN_scaffold281.g20834.t1"/>
    <property type="gene ID" value="ACRNAN_scaffold281.g20834"/>
</dbReference>
<feature type="chain" id="PRO_5037632943" evidence="1">
    <location>
        <begin position="21"/>
        <end position="362"/>
    </location>
</feature>
<dbReference type="Gene3D" id="3.10.100.10">
    <property type="entry name" value="Mannose-Binding Protein A, subunit A"/>
    <property type="match status" value="1"/>
</dbReference>
<dbReference type="InterPro" id="IPR050111">
    <property type="entry name" value="C-type_lectin/snaclec_domain"/>
</dbReference>
<reference evidence="4" key="1">
    <citation type="submission" date="2022-11" db="UniProtKB">
        <authorList>
            <consortium name="WormBaseParasite"/>
        </authorList>
    </citation>
    <scope>IDENTIFICATION</scope>
</reference>
<sequence>MHSLILFIAVVVLTFSDGICQYVGPEKNDTIELFSEEVSAWISPEQYYQIFSSLENDMYNENSCTQMSINVAVYISQVMTAAQAAKFTAIIANITVNSNLNVADLYVILGTHLRATFCTFWDGDFLANVSASKAQNLTRDQVLQFAYINWNNWMTTSVLRNFFRSLVSDFSSRTTTVSLPPIPILNITLFANKTYWQILCPPFREIFLVAYLAYGIDCVGCIDHGWVYYTSTNKCYKDSPQIENFYSDAKAYCVSQGGNLVSIHSLDENNFIRDNVVNPYGNNTTPGFYIGFRKFNATTNVRVWEDGTAVDFRNWAPGQPDGQAPPANITRMIGIGNTIGMWDDIPDTATNSKRVLCEQSAS</sequence>
<evidence type="ECO:0000313" key="3">
    <source>
        <dbReference type="Proteomes" id="UP000887540"/>
    </source>
</evidence>
<keyword evidence="3" id="KW-1185">Reference proteome</keyword>
<dbReference type="Proteomes" id="UP000887540">
    <property type="component" value="Unplaced"/>
</dbReference>
<protein>
    <submittedName>
        <fullName evidence="4">C-type lectin domain-containing protein</fullName>
    </submittedName>
</protein>
<feature type="signal peptide" evidence="1">
    <location>
        <begin position="1"/>
        <end position="20"/>
    </location>
</feature>
<dbReference type="CDD" id="cd00037">
    <property type="entry name" value="CLECT"/>
    <property type="match status" value="1"/>
</dbReference>
<dbReference type="InterPro" id="IPR001304">
    <property type="entry name" value="C-type_lectin-like"/>
</dbReference>
<organism evidence="3 4">
    <name type="scientific">Acrobeloides nanus</name>
    <dbReference type="NCBI Taxonomy" id="290746"/>
    <lineage>
        <taxon>Eukaryota</taxon>
        <taxon>Metazoa</taxon>
        <taxon>Ecdysozoa</taxon>
        <taxon>Nematoda</taxon>
        <taxon>Chromadorea</taxon>
        <taxon>Rhabditida</taxon>
        <taxon>Tylenchina</taxon>
        <taxon>Cephalobomorpha</taxon>
        <taxon>Cephaloboidea</taxon>
        <taxon>Cephalobidae</taxon>
        <taxon>Acrobeloides</taxon>
    </lineage>
</organism>
<name>A0A914DIK4_9BILA</name>
<evidence type="ECO:0000256" key="1">
    <source>
        <dbReference type="SAM" id="SignalP"/>
    </source>
</evidence>
<keyword evidence="1" id="KW-0732">Signal</keyword>
<dbReference type="SMART" id="SM00034">
    <property type="entry name" value="CLECT"/>
    <property type="match status" value="1"/>
</dbReference>
<proteinExistence type="predicted"/>
<dbReference type="AlphaFoldDB" id="A0A914DIK4"/>
<dbReference type="InterPro" id="IPR016187">
    <property type="entry name" value="CTDL_fold"/>
</dbReference>
<dbReference type="SUPFAM" id="SSF56436">
    <property type="entry name" value="C-type lectin-like"/>
    <property type="match status" value="1"/>
</dbReference>
<evidence type="ECO:0000313" key="4">
    <source>
        <dbReference type="WBParaSite" id="ACRNAN_scaffold281.g20834.t1"/>
    </source>
</evidence>
<dbReference type="PANTHER" id="PTHR22803">
    <property type="entry name" value="MANNOSE, PHOSPHOLIPASE, LECTIN RECEPTOR RELATED"/>
    <property type="match status" value="1"/>
</dbReference>
<feature type="domain" description="C-type lectin" evidence="2">
    <location>
        <begin position="231"/>
        <end position="344"/>
    </location>
</feature>
<dbReference type="Pfam" id="PF00059">
    <property type="entry name" value="Lectin_C"/>
    <property type="match status" value="1"/>
</dbReference>